<keyword evidence="7" id="KW-1185">Reference proteome</keyword>
<evidence type="ECO:0000256" key="4">
    <source>
        <dbReference type="RuleBase" id="RU004262"/>
    </source>
</evidence>
<organism evidence="6 7">
    <name type="scientific">Cloeon dipterum</name>
    <dbReference type="NCBI Taxonomy" id="197152"/>
    <lineage>
        <taxon>Eukaryota</taxon>
        <taxon>Metazoa</taxon>
        <taxon>Ecdysozoa</taxon>
        <taxon>Arthropoda</taxon>
        <taxon>Hexapoda</taxon>
        <taxon>Insecta</taxon>
        <taxon>Pterygota</taxon>
        <taxon>Palaeoptera</taxon>
        <taxon>Ephemeroptera</taxon>
        <taxon>Pisciforma</taxon>
        <taxon>Baetidae</taxon>
        <taxon>Cloeon</taxon>
    </lineage>
</organism>
<dbReference type="Gene3D" id="3.40.50.1820">
    <property type="entry name" value="alpha/beta hydrolase"/>
    <property type="match status" value="1"/>
</dbReference>
<dbReference type="GO" id="GO:0017171">
    <property type="term" value="F:serine hydrolase activity"/>
    <property type="evidence" value="ECO:0007669"/>
    <property type="project" value="TreeGrafter"/>
</dbReference>
<keyword evidence="3" id="KW-0964">Secreted</keyword>
<dbReference type="GO" id="GO:0005615">
    <property type="term" value="C:extracellular space"/>
    <property type="evidence" value="ECO:0007669"/>
    <property type="project" value="TreeGrafter"/>
</dbReference>
<dbReference type="SUPFAM" id="SSF53474">
    <property type="entry name" value="alpha/beta-Hydrolases"/>
    <property type="match status" value="1"/>
</dbReference>
<protein>
    <recommendedName>
        <fullName evidence="5">Lipase domain-containing protein</fullName>
    </recommendedName>
</protein>
<evidence type="ECO:0000256" key="1">
    <source>
        <dbReference type="ARBA" id="ARBA00004613"/>
    </source>
</evidence>
<dbReference type="AlphaFoldDB" id="A0A8S1CZ46"/>
<proteinExistence type="inferred from homology"/>
<dbReference type="InterPro" id="IPR000734">
    <property type="entry name" value="TAG_lipase"/>
</dbReference>
<gene>
    <name evidence="6" type="ORF">CLODIP_2_CD02439</name>
</gene>
<evidence type="ECO:0000313" key="7">
    <source>
        <dbReference type="Proteomes" id="UP000494165"/>
    </source>
</evidence>
<dbReference type="GO" id="GO:0016042">
    <property type="term" value="P:lipid catabolic process"/>
    <property type="evidence" value="ECO:0007669"/>
    <property type="project" value="TreeGrafter"/>
</dbReference>
<accession>A0A8S1CZ46</accession>
<dbReference type="Proteomes" id="UP000494165">
    <property type="component" value="Unassembled WGS sequence"/>
</dbReference>
<dbReference type="OrthoDB" id="8183961at2759"/>
<evidence type="ECO:0000256" key="2">
    <source>
        <dbReference type="ARBA" id="ARBA00010701"/>
    </source>
</evidence>
<dbReference type="PRINTS" id="PR00821">
    <property type="entry name" value="TAGLIPASE"/>
</dbReference>
<dbReference type="InterPro" id="IPR029058">
    <property type="entry name" value="AB_hydrolase_fold"/>
</dbReference>
<evidence type="ECO:0000259" key="5">
    <source>
        <dbReference type="Pfam" id="PF00151"/>
    </source>
</evidence>
<dbReference type="EMBL" id="CADEPI010000130">
    <property type="protein sequence ID" value="CAB3376610.1"/>
    <property type="molecule type" value="Genomic_DNA"/>
</dbReference>
<sequence>MDALEVTSSGKKIIYQNEAIEEDEFKEIMSRRPPKFDINMHFGNVSQTNVTSQLFCTSLSSSDSCPSPYAKFYLYTPDGTRTLIDQTDPNWFSKSKFDKSQPTVLLFHGFGGGDNIGSMPLLRRAYLKLNYNVINADWAQLVAGWCYLTATRTNVRGMGKCTAQLLAFFERSTSINYQKVTCVGYSLGAHVCGTTASFLAKKLDKIVGLDPAGPLMQNKINRDKLDSGDATQVQVIHTNADFYGMRGQVGKVDFCINGGLLQTACANQRDYYYCSHVHSICYMAESLFTGKRRTAMPCVNACPYTRIRARAGSNATVGLAVESGASGMYCMYVKNAPYCNDPSDSSYGDPICCDTSISANDLFIQTEFK</sequence>
<feature type="domain" description="Lipase" evidence="5">
    <location>
        <begin position="42"/>
        <end position="301"/>
    </location>
</feature>
<reference evidence="6 7" key="1">
    <citation type="submission" date="2020-04" db="EMBL/GenBank/DDBJ databases">
        <authorList>
            <person name="Alioto T."/>
            <person name="Alioto T."/>
            <person name="Gomez Garrido J."/>
        </authorList>
    </citation>
    <scope>NUCLEOTIDE SEQUENCE [LARGE SCALE GENOMIC DNA]</scope>
</reference>
<evidence type="ECO:0000256" key="3">
    <source>
        <dbReference type="ARBA" id="ARBA00022525"/>
    </source>
</evidence>
<dbReference type="InterPro" id="IPR013818">
    <property type="entry name" value="Lipase"/>
</dbReference>
<dbReference type="GO" id="GO:0016298">
    <property type="term" value="F:lipase activity"/>
    <property type="evidence" value="ECO:0007669"/>
    <property type="project" value="InterPro"/>
</dbReference>
<comment type="similarity">
    <text evidence="2 4">Belongs to the AB hydrolase superfamily. Lipase family.</text>
</comment>
<comment type="subcellular location">
    <subcellularLocation>
        <location evidence="1">Secreted</location>
    </subcellularLocation>
</comment>
<name>A0A8S1CZ46_9INSE</name>
<evidence type="ECO:0000313" key="6">
    <source>
        <dbReference type="EMBL" id="CAB3376610.1"/>
    </source>
</evidence>
<dbReference type="PANTHER" id="PTHR11610:SF172">
    <property type="entry name" value="LIPASE MEMBER H-A-LIKE PROTEIN"/>
    <property type="match status" value="1"/>
</dbReference>
<dbReference type="PANTHER" id="PTHR11610">
    <property type="entry name" value="LIPASE"/>
    <property type="match status" value="1"/>
</dbReference>
<dbReference type="Pfam" id="PF00151">
    <property type="entry name" value="Lipase"/>
    <property type="match status" value="1"/>
</dbReference>
<comment type="caution">
    <text evidence="6">The sequence shown here is derived from an EMBL/GenBank/DDBJ whole genome shotgun (WGS) entry which is preliminary data.</text>
</comment>